<protein>
    <submittedName>
        <fullName evidence="6">Helix-turn-helix protein</fullName>
    </submittedName>
</protein>
<evidence type="ECO:0000256" key="4">
    <source>
        <dbReference type="ARBA" id="ARBA00023163"/>
    </source>
</evidence>
<reference evidence="6 7" key="1">
    <citation type="submission" date="2018-08" db="EMBL/GenBank/DDBJ databases">
        <title>Genomic Encyclopedia of Type Strains, Phase III (KMG-III): the genomes of soil and plant-associated and newly described type strains.</title>
        <authorList>
            <person name="Whitman W."/>
        </authorList>
    </citation>
    <scope>NUCLEOTIDE SEQUENCE [LARGE SCALE GENOMIC DNA]</scope>
    <source>
        <strain evidence="6 7">CGMCC 1.10966</strain>
    </source>
</reference>
<dbReference type="AlphaFoldDB" id="A0A3D9SSC3"/>
<dbReference type="Gene3D" id="1.10.10.60">
    <property type="entry name" value="Homeodomain-like"/>
    <property type="match status" value="1"/>
</dbReference>
<proteinExistence type="predicted"/>
<keyword evidence="3" id="KW-0238">DNA-binding</keyword>
<dbReference type="EMBL" id="QTTN01000001">
    <property type="protein sequence ID" value="REE94611.1"/>
    <property type="molecule type" value="Genomic_DNA"/>
</dbReference>
<comment type="caution">
    <text evidence="6">The sequence shown here is derived from an EMBL/GenBank/DDBJ whole genome shotgun (WGS) entry which is preliminary data.</text>
</comment>
<dbReference type="RefSeq" id="WP_116187313.1">
    <property type="nucleotide sequence ID" value="NZ_QTTN01000001.1"/>
</dbReference>
<accession>A0A3D9SSC3</accession>
<feature type="domain" description="HTH araC/xylS-type" evidence="5">
    <location>
        <begin position="174"/>
        <end position="272"/>
    </location>
</feature>
<dbReference type="OrthoDB" id="2618294at2"/>
<evidence type="ECO:0000256" key="2">
    <source>
        <dbReference type="ARBA" id="ARBA00023015"/>
    </source>
</evidence>
<dbReference type="SUPFAM" id="SSF51215">
    <property type="entry name" value="Regulatory protein AraC"/>
    <property type="match status" value="1"/>
</dbReference>
<evidence type="ECO:0000313" key="7">
    <source>
        <dbReference type="Proteomes" id="UP000256304"/>
    </source>
</evidence>
<dbReference type="GO" id="GO:0043565">
    <property type="term" value="F:sequence-specific DNA binding"/>
    <property type="evidence" value="ECO:0007669"/>
    <property type="project" value="InterPro"/>
</dbReference>
<dbReference type="Proteomes" id="UP000256304">
    <property type="component" value="Unassembled WGS sequence"/>
</dbReference>
<dbReference type="PANTHER" id="PTHR46796">
    <property type="entry name" value="HTH-TYPE TRANSCRIPTIONAL ACTIVATOR RHAS-RELATED"/>
    <property type="match status" value="1"/>
</dbReference>
<dbReference type="GO" id="GO:0003700">
    <property type="term" value="F:DNA-binding transcription factor activity"/>
    <property type="evidence" value="ECO:0007669"/>
    <property type="project" value="InterPro"/>
</dbReference>
<keyword evidence="7" id="KW-1185">Reference proteome</keyword>
<gene>
    <name evidence="6" type="ORF">A8990_101407</name>
</gene>
<evidence type="ECO:0000313" key="6">
    <source>
        <dbReference type="EMBL" id="REE94611.1"/>
    </source>
</evidence>
<organism evidence="6 7">
    <name type="scientific">Paenibacillus taihuensis</name>
    <dbReference type="NCBI Taxonomy" id="1156355"/>
    <lineage>
        <taxon>Bacteria</taxon>
        <taxon>Bacillati</taxon>
        <taxon>Bacillota</taxon>
        <taxon>Bacilli</taxon>
        <taxon>Bacillales</taxon>
        <taxon>Paenibacillaceae</taxon>
        <taxon>Paenibacillus</taxon>
    </lineage>
</organism>
<evidence type="ECO:0000256" key="3">
    <source>
        <dbReference type="ARBA" id="ARBA00023125"/>
    </source>
</evidence>
<dbReference type="InterPro" id="IPR018060">
    <property type="entry name" value="HTH_AraC"/>
</dbReference>
<dbReference type="InterPro" id="IPR009057">
    <property type="entry name" value="Homeodomain-like_sf"/>
</dbReference>
<keyword evidence="4" id="KW-0804">Transcription</keyword>
<dbReference type="SUPFAM" id="SSF46689">
    <property type="entry name" value="Homeodomain-like"/>
    <property type="match status" value="2"/>
</dbReference>
<dbReference type="Pfam" id="PF12833">
    <property type="entry name" value="HTH_18"/>
    <property type="match status" value="1"/>
</dbReference>
<sequence length="285" mass="32473">MQTKSVAGASMDQWQVSVYMADLGKYETLNLQNIVYPNWVISHVLEGSVITSTGGEHHEVREGGVMLHPPCLPFSEWSAGSGVHEWVSVHIHTGTNLDLFQLYPVQPVVELLDPAAYSAIFRSLFRSWRSNDPFKSISVTADMLRLATMILESWDAHGRLGRSEAYTAKYDRFFPIIRYMADNLELKLSRDMLAEQVHLNTNYFDRAFHEAYGINPMQMLRQMRLNKAKRLLETTEEPLSELAQLCGLGDAAYLSRQFMKTFGVTPGKYKQMIRSAQTNLMTLQE</sequence>
<evidence type="ECO:0000259" key="5">
    <source>
        <dbReference type="PROSITE" id="PS01124"/>
    </source>
</evidence>
<dbReference type="InterPro" id="IPR037923">
    <property type="entry name" value="HTH-like"/>
</dbReference>
<evidence type="ECO:0000256" key="1">
    <source>
        <dbReference type="ARBA" id="ARBA00022490"/>
    </source>
</evidence>
<dbReference type="InterPro" id="IPR050204">
    <property type="entry name" value="AraC_XylS_family_regulators"/>
</dbReference>
<dbReference type="PROSITE" id="PS01124">
    <property type="entry name" value="HTH_ARAC_FAMILY_2"/>
    <property type="match status" value="1"/>
</dbReference>
<keyword evidence="1" id="KW-0963">Cytoplasm</keyword>
<keyword evidence="2" id="KW-0805">Transcription regulation</keyword>
<dbReference type="PANTHER" id="PTHR46796:SF13">
    <property type="entry name" value="HTH-TYPE TRANSCRIPTIONAL ACTIVATOR RHAS"/>
    <property type="match status" value="1"/>
</dbReference>
<dbReference type="SMART" id="SM00342">
    <property type="entry name" value="HTH_ARAC"/>
    <property type="match status" value="1"/>
</dbReference>
<name>A0A3D9SSC3_9BACL</name>